<name>A0A1S8DCT6_9GAMM</name>
<proteinExistence type="predicted"/>
<dbReference type="STRING" id="254161.SAMN05216256_10370"/>
<evidence type="ECO:0000313" key="2">
    <source>
        <dbReference type="Proteomes" id="UP000242847"/>
    </source>
</evidence>
<evidence type="ECO:0008006" key="3">
    <source>
        <dbReference type="Google" id="ProtNLM"/>
    </source>
</evidence>
<dbReference type="Proteomes" id="UP000242847">
    <property type="component" value="Unassembled WGS sequence"/>
</dbReference>
<gene>
    <name evidence="1" type="ORF">BXT89_13965</name>
</gene>
<sequence>MCSPLNGSTDVRFESRLELAVAQLLELDPRVNGYRAQPYTLSFEMELDGVVKRRLYTPDFELEVGGITVVIEVKPQRWVDEHAALFARAQSELLKSGKRFLVVTEQSFTGHVQRNVEVLLGFYTQARACLQDWAAPLLLKGADELSGHVSRVTHCDLPSNYVAAAGVLLGILRFDMTNDLFETMDFDVWPTQGALCGFEVLSYEQ</sequence>
<dbReference type="AlphaFoldDB" id="A0A1S8DCT6"/>
<protein>
    <recommendedName>
        <fullName evidence="3">TnsA endonuclease N-terminal domain-containing protein</fullName>
    </recommendedName>
</protein>
<reference evidence="1 2" key="1">
    <citation type="submission" date="2017-01" db="EMBL/GenBank/DDBJ databases">
        <title>Draft genome sequence of Pseudomonas pachastrellae type strain CCUG 46540T from a deep sea.</title>
        <authorList>
            <person name="Gomila M."/>
            <person name="Mulet M."/>
            <person name="Lalucat J."/>
            <person name="Garcia-Valdes E."/>
        </authorList>
    </citation>
    <scope>NUCLEOTIDE SEQUENCE [LARGE SCALE GENOMIC DNA]</scope>
    <source>
        <strain evidence="1 2">CCUG 46540</strain>
    </source>
</reference>
<evidence type="ECO:0000313" key="1">
    <source>
        <dbReference type="EMBL" id="ONM43204.1"/>
    </source>
</evidence>
<accession>A0A1S8DCT6</accession>
<dbReference type="Gene3D" id="3.40.91.30">
    <property type="match status" value="1"/>
</dbReference>
<comment type="caution">
    <text evidence="1">The sequence shown here is derived from an EMBL/GenBank/DDBJ whole genome shotgun (WGS) entry which is preliminary data.</text>
</comment>
<keyword evidence="2" id="KW-1185">Reference proteome</keyword>
<organism evidence="1 2">
    <name type="scientific">Halopseudomonas pachastrellae</name>
    <dbReference type="NCBI Taxonomy" id="254161"/>
    <lineage>
        <taxon>Bacteria</taxon>
        <taxon>Pseudomonadati</taxon>
        <taxon>Pseudomonadota</taxon>
        <taxon>Gammaproteobacteria</taxon>
        <taxon>Pseudomonadales</taxon>
        <taxon>Pseudomonadaceae</taxon>
        <taxon>Halopseudomonas</taxon>
    </lineage>
</organism>
<dbReference type="EMBL" id="MUBC01000033">
    <property type="protein sequence ID" value="ONM43204.1"/>
    <property type="molecule type" value="Genomic_DNA"/>
</dbReference>